<evidence type="ECO:0000256" key="1">
    <source>
        <dbReference type="ARBA" id="ARBA00022670"/>
    </source>
</evidence>
<dbReference type="InterPro" id="IPR000101">
    <property type="entry name" value="GGT_peptidase"/>
</dbReference>
<feature type="binding site" evidence="7">
    <location>
        <position position="479"/>
    </location>
    <ligand>
        <name>L-glutamate</name>
        <dbReference type="ChEBI" id="CHEBI:29985"/>
    </ligand>
</feature>
<dbReference type="WBParaSite" id="Pan_g23041.t1">
    <property type="protein sequence ID" value="Pan_g23041.t1"/>
    <property type="gene ID" value="Pan_g23041"/>
</dbReference>
<dbReference type="FunFam" id="1.10.246.130:FF:000005">
    <property type="entry name" value="Gamma-glutamyltranspeptidase 1, putative"/>
    <property type="match status" value="1"/>
</dbReference>
<dbReference type="GO" id="GO:0006508">
    <property type="term" value="P:proteolysis"/>
    <property type="evidence" value="ECO:0007669"/>
    <property type="project" value="UniProtKB-KW"/>
</dbReference>
<keyword evidence="8" id="KW-1133">Transmembrane helix</keyword>
<keyword evidence="5" id="KW-0012">Acyltransferase</keyword>
<evidence type="ECO:0000313" key="10">
    <source>
        <dbReference type="WBParaSite" id="Pan_g23041.t1"/>
    </source>
</evidence>
<evidence type="ECO:0000256" key="7">
    <source>
        <dbReference type="PIRSR" id="PIRSR600101-2"/>
    </source>
</evidence>
<keyword evidence="2" id="KW-0808">Transferase</keyword>
<dbReference type="InterPro" id="IPR029055">
    <property type="entry name" value="Ntn_hydrolases_N"/>
</dbReference>
<dbReference type="PANTHER" id="PTHR11686:SF69">
    <property type="entry name" value="GAMMA-GLUTAMYLTRANSPEPTIDASE 1"/>
    <property type="match status" value="1"/>
</dbReference>
<dbReference type="Gene3D" id="1.10.246.130">
    <property type="match status" value="1"/>
</dbReference>
<dbReference type="PRINTS" id="PR01210">
    <property type="entry name" value="GGTRANSPTASE"/>
</dbReference>
<dbReference type="GO" id="GO:0005886">
    <property type="term" value="C:plasma membrane"/>
    <property type="evidence" value="ECO:0007669"/>
    <property type="project" value="TreeGrafter"/>
</dbReference>
<dbReference type="AlphaFoldDB" id="A0A7E4VNC5"/>
<dbReference type="PANTHER" id="PTHR11686">
    <property type="entry name" value="GAMMA GLUTAMYL TRANSPEPTIDASE"/>
    <property type="match status" value="1"/>
</dbReference>
<evidence type="ECO:0000256" key="4">
    <source>
        <dbReference type="ARBA" id="ARBA00023180"/>
    </source>
</evidence>
<dbReference type="GO" id="GO:0036374">
    <property type="term" value="F:glutathione hydrolase activity"/>
    <property type="evidence" value="ECO:0007669"/>
    <property type="project" value="InterPro"/>
</dbReference>
<dbReference type="GO" id="GO:0016746">
    <property type="term" value="F:acyltransferase activity"/>
    <property type="evidence" value="ECO:0007669"/>
    <property type="project" value="UniProtKB-KW"/>
</dbReference>
<feature type="binding site" evidence="7">
    <location>
        <begin position="507"/>
        <end position="508"/>
    </location>
    <ligand>
        <name>L-glutamate</name>
        <dbReference type="ChEBI" id="CHEBI:29985"/>
    </ligand>
</feature>
<evidence type="ECO:0000256" key="6">
    <source>
        <dbReference type="PIRSR" id="PIRSR600101-1"/>
    </source>
</evidence>
<dbReference type="InterPro" id="IPR043137">
    <property type="entry name" value="GGT_ssub_C"/>
</dbReference>
<dbReference type="InterPro" id="IPR043138">
    <property type="entry name" value="GGT_lsub"/>
</dbReference>
<dbReference type="SUPFAM" id="SSF56235">
    <property type="entry name" value="N-terminal nucleophile aminohydrolases (Ntn hydrolases)"/>
    <property type="match status" value="1"/>
</dbReference>
<reference evidence="10" key="2">
    <citation type="submission" date="2020-10" db="UniProtKB">
        <authorList>
            <consortium name="WormBaseParasite"/>
        </authorList>
    </citation>
    <scope>IDENTIFICATION</scope>
</reference>
<organism evidence="9 10">
    <name type="scientific">Panagrellus redivivus</name>
    <name type="common">Microworm</name>
    <dbReference type="NCBI Taxonomy" id="6233"/>
    <lineage>
        <taxon>Eukaryota</taxon>
        <taxon>Metazoa</taxon>
        <taxon>Ecdysozoa</taxon>
        <taxon>Nematoda</taxon>
        <taxon>Chromadorea</taxon>
        <taxon>Rhabditida</taxon>
        <taxon>Tylenchina</taxon>
        <taxon>Panagrolaimomorpha</taxon>
        <taxon>Panagrolaimoidea</taxon>
        <taxon>Panagrolaimidae</taxon>
        <taxon>Panagrellus</taxon>
    </lineage>
</organism>
<dbReference type="Proteomes" id="UP000492821">
    <property type="component" value="Unassembled WGS sequence"/>
</dbReference>
<keyword evidence="9" id="KW-1185">Reference proteome</keyword>
<evidence type="ECO:0000256" key="3">
    <source>
        <dbReference type="ARBA" id="ARBA00022801"/>
    </source>
</evidence>
<dbReference type="FunFam" id="3.60.20.40:FF:000006">
    <property type="entry name" value="Protein CBG05566"/>
    <property type="match status" value="1"/>
</dbReference>
<sequence length="628" mass="68722">MMTAISRIEEDAPLLPPEDAEDAERVIPVKKYAKARRFAVAMVGFVCLLFFIIATVLFLVLWLKLSSNDHNKMPEWPKPTPSHLGEYSKAAVAADNEFCSDIGRDILLRGGNAVDAAIAALFCIGVMDTHSAGLGGGHFMTIYNATTKKCHVVDARETAPASAFTEMYKDKWNNSKYGWEAIAVPGELHGMWTEYSNFGGGVNWSSLITPTLEILNEGYPTSHALAHALHSKESQIYAEPTMKEFINPDTGKVYKVGEQIKTRSQLAKTLEKLANAPDPVELFYRGELADQFVAEFKQHKGLITKEDLANYASIIRPDKDVMYTTLKGGRFVCGPPPPSGAAVTQALINVMDGYDLSNVKSFNDFDLFFHRFIESSKFAYGGRSELGDMAFVKNATDIARNITSAKWANLVRSRITDKSHPDAYYGGDFAVAPDHGTSSISVIDKYGNAVAVTSTINLLLGAIVASESTGVLWNDEMDDFSSPGHPNYFDLPPSPANFIKPGKRPMSSMSPIIIFSNNSQELLAVGAAGGSTIISGVAGVSLHTLWLGEDIKTAIDFPRFHNQQRPNITYYESRMPQKYVDVLESKHGQTFTVSDNDTVVTAVHRASDGAIYANSDFRKGSESEPAGY</sequence>
<name>A0A7E4VNC5_PANRE</name>
<dbReference type="Gene3D" id="3.60.20.40">
    <property type="match status" value="1"/>
</dbReference>
<keyword evidence="4" id="KW-0325">Glycoprotein</keyword>
<evidence type="ECO:0000256" key="8">
    <source>
        <dbReference type="SAM" id="Phobius"/>
    </source>
</evidence>
<feature type="binding site" evidence="7">
    <location>
        <position position="156"/>
    </location>
    <ligand>
        <name>L-glutamate</name>
        <dbReference type="ChEBI" id="CHEBI:29985"/>
    </ligand>
</feature>
<keyword evidence="1" id="KW-0645">Protease</keyword>
<dbReference type="GO" id="GO:0006751">
    <property type="term" value="P:glutathione catabolic process"/>
    <property type="evidence" value="ECO:0007669"/>
    <property type="project" value="InterPro"/>
</dbReference>
<feature type="binding site" evidence="7">
    <location>
        <begin position="455"/>
        <end position="457"/>
    </location>
    <ligand>
        <name>L-glutamate</name>
        <dbReference type="ChEBI" id="CHEBI:29985"/>
    </ligand>
</feature>
<evidence type="ECO:0000256" key="2">
    <source>
        <dbReference type="ARBA" id="ARBA00022679"/>
    </source>
</evidence>
<keyword evidence="3" id="KW-0378">Hydrolase</keyword>
<feature type="binding site" evidence="7">
    <location>
        <position position="530"/>
    </location>
    <ligand>
        <name>L-glutamate</name>
        <dbReference type="ChEBI" id="CHEBI:29985"/>
    </ligand>
</feature>
<evidence type="ECO:0000256" key="5">
    <source>
        <dbReference type="ARBA" id="ARBA00023315"/>
    </source>
</evidence>
<reference evidence="9" key="1">
    <citation type="journal article" date="2013" name="Genetics">
        <title>The draft genome and transcriptome of Panagrellus redivivus are shaped by the harsh demands of a free-living lifestyle.</title>
        <authorList>
            <person name="Srinivasan J."/>
            <person name="Dillman A.R."/>
            <person name="Macchietto M.G."/>
            <person name="Heikkinen L."/>
            <person name="Lakso M."/>
            <person name="Fracchia K.M."/>
            <person name="Antoshechkin I."/>
            <person name="Mortazavi A."/>
            <person name="Wong G."/>
            <person name="Sternberg P.W."/>
        </authorList>
    </citation>
    <scope>NUCLEOTIDE SEQUENCE [LARGE SCALE GENOMIC DNA]</scope>
    <source>
        <strain evidence="9">MT8872</strain>
    </source>
</reference>
<dbReference type="Pfam" id="PF01019">
    <property type="entry name" value="G_glu_transpept"/>
    <property type="match status" value="1"/>
</dbReference>
<feature type="transmembrane region" description="Helical" evidence="8">
    <location>
        <begin position="38"/>
        <end position="63"/>
    </location>
</feature>
<protein>
    <submittedName>
        <fullName evidence="10">Gamma-glutamyltranspeptidase 1</fullName>
    </submittedName>
</protein>
<feature type="active site" description="Nucleophile" evidence="6">
    <location>
        <position position="437"/>
    </location>
</feature>
<keyword evidence="8" id="KW-0472">Membrane</keyword>
<accession>A0A7E4VNC5</accession>
<keyword evidence="8" id="KW-0812">Transmembrane</keyword>
<evidence type="ECO:0000313" key="9">
    <source>
        <dbReference type="Proteomes" id="UP000492821"/>
    </source>
</evidence>
<proteinExistence type="predicted"/>